<keyword evidence="3 6" id="KW-0812">Transmembrane</keyword>
<feature type="transmembrane region" description="Helical" evidence="6">
    <location>
        <begin position="93"/>
        <end position="112"/>
    </location>
</feature>
<dbReference type="HOGENOM" id="CLU_033863_7_1_1"/>
<sequence length="327" mass="34832">MDKPVKECLLSAEEDGKASDKDESSPTILDGLWQGAVLISPFFFWGTSMVAMKEVIPKHGPFFVSSFRLIPAGFLLVAFAASRRREFPSSFNAWLSIAIFALVDAACFQGFLAEGLQKTSAGLGSVIIDSQPLTVAVLAALLFGESIGIVGAAGLVLGVIGIVLLELPSLSIDGSNFSLWGSGEMWMLLAAQSMAIGTVMVRWVSKYSDPIMATGWHMIIGGLPLLALAILNNEPVVSGSLKEYSSTDVLALLYMSIFGSAVSYGVFFHSATKGSLTKLSSLTFLTPMFASIFGFLYLGETFSPVQIVGASITVAAIYMVNFRNTSE</sequence>
<name>A0A072UYN8_MEDTR</name>
<feature type="domain" description="EamA" evidence="7">
    <location>
        <begin position="38"/>
        <end position="165"/>
    </location>
</feature>
<dbReference type="InterPro" id="IPR037185">
    <property type="entry name" value="EmrE-like"/>
</dbReference>
<dbReference type="Proteomes" id="UP000002051">
    <property type="component" value="Chromosome 3"/>
</dbReference>
<evidence type="ECO:0000313" key="9">
    <source>
        <dbReference type="EnsemblPlants" id="KEH34561"/>
    </source>
</evidence>
<evidence type="ECO:0000256" key="5">
    <source>
        <dbReference type="ARBA" id="ARBA00023136"/>
    </source>
</evidence>
<evidence type="ECO:0000313" key="8">
    <source>
        <dbReference type="EMBL" id="KEH34561.1"/>
    </source>
</evidence>
<dbReference type="InterPro" id="IPR000620">
    <property type="entry name" value="EamA_dom"/>
</dbReference>
<evidence type="ECO:0000256" key="4">
    <source>
        <dbReference type="ARBA" id="ARBA00022989"/>
    </source>
</evidence>
<feature type="transmembrane region" description="Helical" evidence="6">
    <location>
        <begin position="133"/>
        <end position="165"/>
    </location>
</feature>
<evidence type="ECO:0000256" key="3">
    <source>
        <dbReference type="ARBA" id="ARBA00022692"/>
    </source>
</evidence>
<dbReference type="Gene3D" id="1.10.3730.20">
    <property type="match status" value="1"/>
</dbReference>
<dbReference type="STRING" id="3880.A0A072UYN8"/>
<dbReference type="PANTHER" id="PTHR32322">
    <property type="entry name" value="INNER MEMBRANE TRANSPORTER"/>
    <property type="match status" value="1"/>
</dbReference>
<feature type="transmembrane region" description="Helical" evidence="6">
    <location>
        <begin position="185"/>
        <end position="204"/>
    </location>
</feature>
<feature type="transmembrane region" description="Helical" evidence="6">
    <location>
        <begin position="304"/>
        <end position="322"/>
    </location>
</feature>
<dbReference type="GO" id="GO:0016020">
    <property type="term" value="C:membrane"/>
    <property type="evidence" value="ECO:0007669"/>
    <property type="project" value="UniProtKB-SubCell"/>
</dbReference>
<comment type="subcellular location">
    <subcellularLocation>
        <location evidence="1">Membrane</location>
        <topology evidence="1">Multi-pass membrane protein</topology>
    </subcellularLocation>
</comment>
<feature type="domain" description="EamA" evidence="7">
    <location>
        <begin position="182"/>
        <end position="321"/>
    </location>
</feature>
<dbReference type="SUPFAM" id="SSF103481">
    <property type="entry name" value="Multidrug resistance efflux transporter EmrE"/>
    <property type="match status" value="2"/>
</dbReference>
<evidence type="ECO:0000313" key="10">
    <source>
        <dbReference type="Proteomes" id="UP000002051"/>
    </source>
</evidence>
<evidence type="ECO:0000256" key="6">
    <source>
        <dbReference type="SAM" id="Phobius"/>
    </source>
</evidence>
<organism evidence="8 10">
    <name type="scientific">Medicago truncatula</name>
    <name type="common">Barrel medic</name>
    <name type="synonym">Medicago tribuloides</name>
    <dbReference type="NCBI Taxonomy" id="3880"/>
    <lineage>
        <taxon>Eukaryota</taxon>
        <taxon>Viridiplantae</taxon>
        <taxon>Streptophyta</taxon>
        <taxon>Embryophyta</taxon>
        <taxon>Tracheophyta</taxon>
        <taxon>Spermatophyta</taxon>
        <taxon>Magnoliopsida</taxon>
        <taxon>eudicotyledons</taxon>
        <taxon>Gunneridae</taxon>
        <taxon>Pentapetalae</taxon>
        <taxon>rosids</taxon>
        <taxon>fabids</taxon>
        <taxon>Fabales</taxon>
        <taxon>Fabaceae</taxon>
        <taxon>Papilionoideae</taxon>
        <taxon>50 kb inversion clade</taxon>
        <taxon>NPAAA clade</taxon>
        <taxon>Hologalegina</taxon>
        <taxon>IRL clade</taxon>
        <taxon>Trifolieae</taxon>
        <taxon>Medicago</taxon>
    </lineage>
</organism>
<reference evidence="8 10" key="2">
    <citation type="journal article" date="2014" name="BMC Genomics">
        <title>An improved genome release (version Mt4.0) for the model legume Medicago truncatula.</title>
        <authorList>
            <person name="Tang H."/>
            <person name="Krishnakumar V."/>
            <person name="Bidwell S."/>
            <person name="Rosen B."/>
            <person name="Chan A."/>
            <person name="Zhou S."/>
            <person name="Gentzbittel L."/>
            <person name="Childs K.L."/>
            <person name="Yandell M."/>
            <person name="Gundlach H."/>
            <person name="Mayer K.F."/>
            <person name="Schwartz D.C."/>
            <person name="Town C.D."/>
        </authorList>
    </citation>
    <scope>GENOME REANNOTATION</scope>
    <source>
        <strain evidence="8">A17</strain>
        <strain evidence="9 10">cv. Jemalong A17</strain>
    </source>
</reference>
<dbReference type="OrthoDB" id="1917929at2759"/>
<protein>
    <submittedName>
        <fullName evidence="8">DMT(Drug/metabolite transporter) superfamily permease</fullName>
    </submittedName>
</protein>
<proteinExistence type="inferred from homology"/>
<dbReference type="Pfam" id="PF00892">
    <property type="entry name" value="EamA"/>
    <property type="match status" value="2"/>
</dbReference>
<feature type="transmembrane region" description="Helical" evidence="6">
    <location>
        <begin position="279"/>
        <end position="298"/>
    </location>
</feature>
<dbReference type="EMBL" id="CM001219">
    <property type="protein sequence ID" value="KEH34561.1"/>
    <property type="molecule type" value="Genomic_DNA"/>
</dbReference>
<keyword evidence="5 6" id="KW-0472">Membrane</keyword>
<dbReference type="EnsemblPlants" id="KEH34561">
    <property type="protein sequence ID" value="KEH34561"/>
    <property type="gene ID" value="MTR_3g063240"/>
</dbReference>
<feature type="transmembrane region" description="Helical" evidence="6">
    <location>
        <begin position="251"/>
        <end position="267"/>
    </location>
</feature>
<evidence type="ECO:0000256" key="1">
    <source>
        <dbReference type="ARBA" id="ARBA00004141"/>
    </source>
</evidence>
<reference evidence="9" key="3">
    <citation type="submission" date="2015-04" db="UniProtKB">
        <authorList>
            <consortium name="EnsemblPlants"/>
        </authorList>
    </citation>
    <scope>IDENTIFICATION</scope>
    <source>
        <strain evidence="9">cv. Jemalong A17</strain>
    </source>
</reference>
<comment type="similarity">
    <text evidence="2">Belongs to the drug/metabolite transporter (DMT) superfamily. Plant drug/metabolite exporter (P-DME) (TC 2.A.7.4) family.</text>
</comment>
<keyword evidence="10" id="KW-1185">Reference proteome</keyword>
<feature type="transmembrane region" description="Helical" evidence="6">
    <location>
        <begin position="211"/>
        <end position="231"/>
    </location>
</feature>
<dbReference type="InterPro" id="IPR050638">
    <property type="entry name" value="AA-Vitamin_Transporters"/>
</dbReference>
<accession>A0A072UYN8</accession>
<gene>
    <name evidence="9" type="primary">25489192</name>
    <name evidence="8" type="ordered locus">MTR_3g063240</name>
</gene>
<reference evidence="8 10" key="1">
    <citation type="journal article" date="2011" name="Nature">
        <title>The Medicago genome provides insight into the evolution of rhizobial symbioses.</title>
        <authorList>
            <person name="Young N.D."/>
            <person name="Debelle F."/>
            <person name="Oldroyd G.E."/>
            <person name="Geurts R."/>
            <person name="Cannon S.B."/>
            <person name="Udvardi M.K."/>
            <person name="Benedito V.A."/>
            <person name="Mayer K.F."/>
            <person name="Gouzy J."/>
            <person name="Schoof H."/>
            <person name="Van de Peer Y."/>
            <person name="Proost S."/>
            <person name="Cook D.R."/>
            <person name="Meyers B.C."/>
            <person name="Spannagl M."/>
            <person name="Cheung F."/>
            <person name="De Mita S."/>
            <person name="Krishnakumar V."/>
            <person name="Gundlach H."/>
            <person name="Zhou S."/>
            <person name="Mudge J."/>
            <person name="Bharti A.K."/>
            <person name="Murray J.D."/>
            <person name="Naoumkina M.A."/>
            <person name="Rosen B."/>
            <person name="Silverstein K.A."/>
            <person name="Tang H."/>
            <person name="Rombauts S."/>
            <person name="Zhao P.X."/>
            <person name="Zhou P."/>
            <person name="Barbe V."/>
            <person name="Bardou P."/>
            <person name="Bechner M."/>
            <person name="Bellec A."/>
            <person name="Berger A."/>
            <person name="Berges H."/>
            <person name="Bidwell S."/>
            <person name="Bisseling T."/>
            <person name="Choisne N."/>
            <person name="Couloux A."/>
            <person name="Denny R."/>
            <person name="Deshpande S."/>
            <person name="Dai X."/>
            <person name="Doyle J.J."/>
            <person name="Dudez A.M."/>
            <person name="Farmer A.D."/>
            <person name="Fouteau S."/>
            <person name="Franken C."/>
            <person name="Gibelin C."/>
            <person name="Gish J."/>
            <person name="Goldstein S."/>
            <person name="Gonzalez A.J."/>
            <person name="Green P.J."/>
            <person name="Hallab A."/>
            <person name="Hartog M."/>
            <person name="Hua A."/>
            <person name="Humphray S.J."/>
            <person name="Jeong D.H."/>
            <person name="Jing Y."/>
            <person name="Jocker A."/>
            <person name="Kenton S.M."/>
            <person name="Kim D.J."/>
            <person name="Klee K."/>
            <person name="Lai H."/>
            <person name="Lang C."/>
            <person name="Lin S."/>
            <person name="Macmil S.L."/>
            <person name="Magdelenat G."/>
            <person name="Matthews L."/>
            <person name="McCorrison J."/>
            <person name="Monaghan E.L."/>
            <person name="Mun J.H."/>
            <person name="Najar F.Z."/>
            <person name="Nicholson C."/>
            <person name="Noirot C."/>
            <person name="O'Bleness M."/>
            <person name="Paule C.R."/>
            <person name="Poulain J."/>
            <person name="Prion F."/>
            <person name="Qin B."/>
            <person name="Qu C."/>
            <person name="Retzel E.F."/>
            <person name="Riddle C."/>
            <person name="Sallet E."/>
            <person name="Samain S."/>
            <person name="Samson N."/>
            <person name="Sanders I."/>
            <person name="Saurat O."/>
            <person name="Scarpelli C."/>
            <person name="Schiex T."/>
            <person name="Segurens B."/>
            <person name="Severin A.J."/>
            <person name="Sherrier D.J."/>
            <person name="Shi R."/>
            <person name="Sims S."/>
            <person name="Singer S.R."/>
            <person name="Sinharoy S."/>
            <person name="Sterck L."/>
            <person name="Viollet A."/>
            <person name="Wang B.B."/>
            <person name="Wang K."/>
            <person name="Wang M."/>
            <person name="Wang X."/>
            <person name="Warfsmann J."/>
            <person name="Weissenbach J."/>
            <person name="White D.D."/>
            <person name="White J.D."/>
            <person name="Wiley G.B."/>
            <person name="Wincker P."/>
            <person name="Xing Y."/>
            <person name="Yang L."/>
            <person name="Yao Z."/>
            <person name="Ying F."/>
            <person name="Zhai J."/>
            <person name="Zhou L."/>
            <person name="Zuber A."/>
            <person name="Denarie J."/>
            <person name="Dixon R.A."/>
            <person name="May G.D."/>
            <person name="Schwartz D.C."/>
            <person name="Rogers J."/>
            <person name="Quetier F."/>
            <person name="Town C.D."/>
            <person name="Roe B.A."/>
        </authorList>
    </citation>
    <scope>NUCLEOTIDE SEQUENCE [LARGE SCALE GENOMIC DNA]</scope>
    <source>
        <strain evidence="8">A17</strain>
        <strain evidence="9 10">cv. Jemalong A17</strain>
    </source>
</reference>
<keyword evidence="4 6" id="KW-1133">Transmembrane helix</keyword>
<dbReference type="AlphaFoldDB" id="A0A072UYN8"/>
<evidence type="ECO:0000256" key="2">
    <source>
        <dbReference type="ARBA" id="ARBA00007635"/>
    </source>
</evidence>
<evidence type="ECO:0000259" key="7">
    <source>
        <dbReference type="Pfam" id="PF00892"/>
    </source>
</evidence>
<feature type="transmembrane region" description="Helical" evidence="6">
    <location>
        <begin position="62"/>
        <end position="81"/>
    </location>
</feature>
<feature type="transmembrane region" description="Helical" evidence="6">
    <location>
        <begin position="31"/>
        <end position="50"/>
    </location>
</feature>
<dbReference type="KEGG" id="mtr:25489192"/>
<dbReference type="PANTHER" id="PTHR32322:SF2">
    <property type="entry name" value="EAMA DOMAIN-CONTAINING PROTEIN"/>
    <property type="match status" value="1"/>
</dbReference>